<evidence type="ECO:0000313" key="2">
    <source>
        <dbReference type="EMBL" id="EKD25154.1"/>
    </source>
</evidence>
<gene>
    <name evidence="2" type="ORF">ACD_80C00113G0022</name>
</gene>
<accession>K1YIJ2</accession>
<proteinExistence type="predicted"/>
<name>K1YIJ2_9BACT</name>
<sequence length="270" mass="31990">MNKYKQHELHPEWSETHPKEHHHYESTEAEIVDNLRKQSETMKSDIAAFKRLAQCFYNFKKIKDSEKKMDEKRQEKMIPGTLYNLIKYEGKNMLIQLESGNFDNEMFMKKEKEEENGPFSNSPLPLFVVGIAADETKKISSPTTFLNNNAVIISHKPWKIMPPPWGGEHQAKEIDYNPITIYHYNEAFNNLQKALFIRMFDSGEKIIKKRMEEISKLQKISEKEFLILRRRKDEYYTDAEKAIFQMLEDMSDEESDMYTNLQTFVIPQNS</sequence>
<protein>
    <submittedName>
        <fullName evidence="2">Uncharacterized protein</fullName>
    </submittedName>
</protein>
<evidence type="ECO:0000256" key="1">
    <source>
        <dbReference type="SAM" id="MobiDB-lite"/>
    </source>
</evidence>
<comment type="caution">
    <text evidence="2">The sequence shown here is derived from an EMBL/GenBank/DDBJ whole genome shotgun (WGS) entry which is preliminary data.</text>
</comment>
<reference evidence="2" key="1">
    <citation type="journal article" date="2012" name="Science">
        <title>Fermentation, hydrogen, and sulfur metabolism in multiple uncultivated bacterial phyla.</title>
        <authorList>
            <person name="Wrighton K.C."/>
            <person name="Thomas B.C."/>
            <person name="Sharon I."/>
            <person name="Miller C.S."/>
            <person name="Castelle C.J."/>
            <person name="VerBerkmoes N.C."/>
            <person name="Wilkins M.J."/>
            <person name="Hettich R.L."/>
            <person name="Lipton M.S."/>
            <person name="Williams K.H."/>
            <person name="Long P.E."/>
            <person name="Banfield J.F."/>
        </authorList>
    </citation>
    <scope>NUCLEOTIDE SEQUENCE [LARGE SCALE GENOMIC DNA]</scope>
</reference>
<dbReference type="AlphaFoldDB" id="K1YIJ2"/>
<organism evidence="2">
    <name type="scientific">uncultured bacterium</name>
    <name type="common">gcode 4</name>
    <dbReference type="NCBI Taxonomy" id="1234023"/>
    <lineage>
        <taxon>Bacteria</taxon>
        <taxon>environmental samples</taxon>
    </lineage>
</organism>
<dbReference type="EMBL" id="AMFJ01036120">
    <property type="protein sequence ID" value="EKD25154.1"/>
    <property type="molecule type" value="Genomic_DNA"/>
</dbReference>
<feature type="region of interest" description="Disordered" evidence="1">
    <location>
        <begin position="1"/>
        <end position="25"/>
    </location>
</feature>